<dbReference type="AlphaFoldDB" id="A0A5J6Z7W8"/>
<evidence type="ECO:0000256" key="2">
    <source>
        <dbReference type="ARBA" id="ARBA00022475"/>
    </source>
</evidence>
<dbReference type="GO" id="GO:0005886">
    <property type="term" value="C:plasma membrane"/>
    <property type="evidence" value="ECO:0007669"/>
    <property type="project" value="UniProtKB-SubCell"/>
</dbReference>
<keyword evidence="3 6" id="KW-0812">Transmembrane</keyword>
<feature type="transmembrane region" description="Helical" evidence="6">
    <location>
        <begin position="272"/>
        <end position="290"/>
    </location>
</feature>
<feature type="transmembrane region" description="Helical" evidence="6">
    <location>
        <begin position="54"/>
        <end position="81"/>
    </location>
</feature>
<dbReference type="EMBL" id="CP045032">
    <property type="protein sequence ID" value="QFQ03014.1"/>
    <property type="molecule type" value="Genomic_DNA"/>
</dbReference>
<keyword evidence="8" id="KW-1185">Reference proteome</keyword>
<dbReference type="KEGG" id="cuo:CUROG_08330"/>
<dbReference type="InterPro" id="IPR017039">
    <property type="entry name" value="Virul_fac_BrkB"/>
</dbReference>
<feature type="transmembrane region" description="Helical" evidence="6">
    <location>
        <begin position="165"/>
        <end position="185"/>
    </location>
</feature>
<evidence type="ECO:0000313" key="8">
    <source>
        <dbReference type="Proteomes" id="UP000326711"/>
    </source>
</evidence>
<feature type="transmembrane region" description="Helical" evidence="6">
    <location>
        <begin position="336"/>
        <end position="357"/>
    </location>
</feature>
<keyword evidence="5 6" id="KW-0472">Membrane</keyword>
<evidence type="ECO:0000256" key="6">
    <source>
        <dbReference type="SAM" id="Phobius"/>
    </source>
</evidence>
<protein>
    <submittedName>
        <fullName evidence="7">Inner membrane protein YhjD</fullName>
    </submittedName>
</protein>
<reference evidence="8" key="1">
    <citation type="submission" date="2019-10" db="EMBL/GenBank/DDBJ databases">
        <title>Complete genome sequence of Corynebacterium urogenitalis DSM 108747, isolated from the genital tract of a cow.</title>
        <authorList>
            <person name="Ruckert C."/>
            <person name="Ballas P."/>
            <person name="Wagener K."/>
            <person name="Drillich M."/>
            <person name="Kaempfer P."/>
            <person name="Busse H.-J."/>
            <person name="Ehling-Schulz M."/>
        </authorList>
    </citation>
    <scope>NUCLEOTIDE SEQUENCE [LARGE SCALE GENOMIC DNA]</scope>
    <source>
        <strain evidence="8">LMM 1652</strain>
    </source>
</reference>
<dbReference type="PANTHER" id="PTHR30213">
    <property type="entry name" value="INNER MEMBRANE PROTEIN YHJD"/>
    <property type="match status" value="1"/>
</dbReference>
<dbReference type="RefSeq" id="WP_151903309.1">
    <property type="nucleotide sequence ID" value="NZ_CP045032.1"/>
</dbReference>
<dbReference type="Proteomes" id="UP000326711">
    <property type="component" value="Chromosome"/>
</dbReference>
<name>A0A5J6Z7W8_9CORY</name>
<dbReference type="Pfam" id="PF03631">
    <property type="entry name" value="Virul_fac_BrkB"/>
    <property type="match status" value="1"/>
</dbReference>
<evidence type="ECO:0000313" key="7">
    <source>
        <dbReference type="EMBL" id="QFQ03014.1"/>
    </source>
</evidence>
<gene>
    <name evidence="7" type="primary">yhjD</name>
    <name evidence="7" type="ORF">CUROG_08330</name>
</gene>
<evidence type="ECO:0000256" key="5">
    <source>
        <dbReference type="ARBA" id="ARBA00023136"/>
    </source>
</evidence>
<evidence type="ECO:0000256" key="3">
    <source>
        <dbReference type="ARBA" id="ARBA00022692"/>
    </source>
</evidence>
<proteinExistence type="predicted"/>
<feature type="transmembrane region" description="Helical" evidence="6">
    <location>
        <begin position="205"/>
        <end position="229"/>
    </location>
</feature>
<evidence type="ECO:0000256" key="4">
    <source>
        <dbReference type="ARBA" id="ARBA00022989"/>
    </source>
</evidence>
<accession>A0A5J6Z7W8</accession>
<organism evidence="7 8">
    <name type="scientific">Corynebacterium urogenitale</name>
    <dbReference type="NCBI Taxonomy" id="2487892"/>
    <lineage>
        <taxon>Bacteria</taxon>
        <taxon>Bacillati</taxon>
        <taxon>Actinomycetota</taxon>
        <taxon>Actinomycetes</taxon>
        <taxon>Mycobacteriales</taxon>
        <taxon>Corynebacteriaceae</taxon>
        <taxon>Corynebacterium</taxon>
    </lineage>
</organism>
<feature type="transmembrane region" description="Helical" evidence="6">
    <location>
        <begin position="121"/>
        <end position="144"/>
    </location>
</feature>
<sequence>MVTKSEKADLDNYGVERTREDEPGAIDKYRDKWPWFDHVMRMQERYGEQGGNQFAAGITYFSVLSLFPLLMLTFSIVAMVLAGNQELMDSVIEKVTDSAGGQMGDLLSTVIEDAVAQRASVFSIGLLLALWTGLTWISHLRMGASAMWRVSGLADNFVVGKLKDLIALIGLLVSFIAAFAITTIGNSGLTTRLIEMVGLQDFPGIRWLTFAVALIIGVIANWFVFAWLIGMLPRTKTHRKSVAKAAIIGAIAFEIFKQFATMFFSNALNNPAAATFGPIIGVMVLMYFIWRILLYCSAWAATTPESMANQTPDAPAAAIIRVRQEVRAGSSDAGRAGLLGAGAAVGVLVGGAVSSLFRR</sequence>
<keyword evidence="4 6" id="KW-1133">Transmembrane helix</keyword>
<feature type="transmembrane region" description="Helical" evidence="6">
    <location>
        <begin position="241"/>
        <end position="260"/>
    </location>
</feature>
<keyword evidence="2" id="KW-1003">Cell membrane</keyword>
<dbReference type="PANTHER" id="PTHR30213:SF1">
    <property type="entry name" value="INNER MEMBRANE PROTEIN YHJD"/>
    <property type="match status" value="1"/>
</dbReference>
<evidence type="ECO:0000256" key="1">
    <source>
        <dbReference type="ARBA" id="ARBA00004651"/>
    </source>
</evidence>
<comment type="subcellular location">
    <subcellularLocation>
        <location evidence="1">Cell membrane</location>
        <topology evidence="1">Multi-pass membrane protein</topology>
    </subcellularLocation>
</comment>
<dbReference type="OrthoDB" id="4127374at2"/>